<sequence length="145" mass="15371">SCFASFIVRIAVSTVPARDGHLFIQLTLDIAASFKFSYLASDIEASPIRCPFKNGAARFDLGKSDSYVQVVVGNGSGWLTGVSSARATDTRQVKCSVVQCLVIDDGGAGMPSVMLSAVLEEEPDLYEAFPPHVDPTGITILTDSP</sequence>
<organism evidence="1">
    <name type="scientific">Spodoptera frugiperda</name>
    <name type="common">Fall armyworm</name>
    <dbReference type="NCBI Taxonomy" id="7108"/>
    <lineage>
        <taxon>Eukaryota</taxon>
        <taxon>Metazoa</taxon>
        <taxon>Ecdysozoa</taxon>
        <taxon>Arthropoda</taxon>
        <taxon>Hexapoda</taxon>
        <taxon>Insecta</taxon>
        <taxon>Pterygota</taxon>
        <taxon>Neoptera</taxon>
        <taxon>Endopterygota</taxon>
        <taxon>Lepidoptera</taxon>
        <taxon>Glossata</taxon>
        <taxon>Ditrysia</taxon>
        <taxon>Noctuoidea</taxon>
        <taxon>Noctuidae</taxon>
        <taxon>Amphipyrinae</taxon>
        <taxon>Spodoptera</taxon>
    </lineage>
</organism>
<evidence type="ECO:0000313" key="1">
    <source>
        <dbReference type="EMBL" id="SOQ36819.1"/>
    </source>
</evidence>
<feature type="non-terminal residue" evidence="1">
    <location>
        <position position="145"/>
    </location>
</feature>
<feature type="non-terminal residue" evidence="1">
    <location>
        <position position="1"/>
    </location>
</feature>
<name>A0A2H1V7P3_SPOFR</name>
<reference evidence="1" key="1">
    <citation type="submission" date="2016-07" db="EMBL/GenBank/DDBJ databases">
        <authorList>
            <person name="Bretaudeau A."/>
        </authorList>
    </citation>
    <scope>NUCLEOTIDE SEQUENCE</scope>
    <source>
        <strain evidence="1">Rice</strain>
        <tissue evidence="1">Whole body</tissue>
    </source>
</reference>
<dbReference type="OrthoDB" id="10065050at2759"/>
<dbReference type="AlphaFoldDB" id="A0A2H1V7P3"/>
<dbReference type="EMBL" id="ODYU01001082">
    <property type="protein sequence ID" value="SOQ36819.1"/>
    <property type="molecule type" value="Genomic_DNA"/>
</dbReference>
<gene>
    <name evidence="1" type="ORF">SFRICE_006331</name>
</gene>
<accession>A0A2H1V7P3</accession>
<proteinExistence type="predicted"/>
<protein>
    <submittedName>
        <fullName evidence="1">SFRICE_006331</fullName>
    </submittedName>
</protein>